<evidence type="ECO:0000313" key="1">
    <source>
        <dbReference type="EMBL" id="KAF7767786.1"/>
    </source>
</evidence>
<proteinExistence type="predicted"/>
<gene>
    <name evidence="1" type="ORF">PCIT_a3877</name>
</gene>
<reference evidence="1" key="2">
    <citation type="submission" date="2015-03" db="EMBL/GenBank/DDBJ databases">
        <title>Genome sequence of Pseudoalteromonas citrea.</title>
        <authorList>
            <person name="Xie B.-B."/>
            <person name="Rong J.-C."/>
            <person name="Qin Q.-L."/>
            <person name="Zhang Y.-Z."/>
        </authorList>
    </citation>
    <scope>NUCLEOTIDE SEQUENCE</scope>
    <source>
        <strain evidence="1">DSM 8771</strain>
    </source>
</reference>
<reference evidence="1" key="1">
    <citation type="journal article" date="2012" name="J. Bacteriol.">
        <title>Genome sequences of type strains of seven species of the marine bacterium Pseudoalteromonas.</title>
        <authorList>
            <person name="Xie B.B."/>
            <person name="Shu Y.L."/>
            <person name="Qin Q.L."/>
            <person name="Rong J.C."/>
            <person name="Zhang X.Y."/>
            <person name="Chen X.L."/>
            <person name="Shi M."/>
            <person name="He H.L."/>
            <person name="Zhou B.C."/>
            <person name="Zhang Y.Z."/>
        </authorList>
    </citation>
    <scope>NUCLEOTIDE SEQUENCE</scope>
    <source>
        <strain evidence="1">DSM 8771</strain>
    </source>
</reference>
<protein>
    <submittedName>
        <fullName evidence="1">Uncharacterized protein</fullName>
    </submittedName>
</protein>
<dbReference type="Proteomes" id="UP000016487">
    <property type="component" value="Unassembled WGS sequence"/>
</dbReference>
<dbReference type="AlphaFoldDB" id="A0AAD4AGE5"/>
<name>A0AAD4AGE5_9GAMM</name>
<evidence type="ECO:0000313" key="2">
    <source>
        <dbReference type="Proteomes" id="UP000016487"/>
    </source>
</evidence>
<comment type="caution">
    <text evidence="1">The sequence shown here is derived from an EMBL/GenBank/DDBJ whole genome shotgun (WGS) entry which is preliminary data.</text>
</comment>
<sequence>MDNNINSVNKHKNIEIKWHPILVKSEFSLNTHCMIQLSWYRYKRMQSSDAKLFRH</sequence>
<organism evidence="1 2">
    <name type="scientific">Pseudoalteromonas citrea</name>
    <dbReference type="NCBI Taxonomy" id="43655"/>
    <lineage>
        <taxon>Bacteria</taxon>
        <taxon>Pseudomonadati</taxon>
        <taxon>Pseudomonadota</taxon>
        <taxon>Gammaproteobacteria</taxon>
        <taxon>Alteromonadales</taxon>
        <taxon>Pseudoalteromonadaceae</taxon>
        <taxon>Pseudoalteromonas</taxon>
    </lineage>
</organism>
<dbReference type="EMBL" id="AHBZ03000023">
    <property type="protein sequence ID" value="KAF7767786.1"/>
    <property type="molecule type" value="Genomic_DNA"/>
</dbReference>
<accession>A0AAD4AGE5</accession>